<proteinExistence type="inferred from homology"/>
<name>A0A2P6V1B5_9CHLO</name>
<dbReference type="Proteomes" id="UP000239649">
    <property type="component" value="Unassembled WGS sequence"/>
</dbReference>
<accession>A0A2P6V1B5</accession>
<feature type="region of interest" description="Disordered" evidence="10">
    <location>
        <begin position="573"/>
        <end position="700"/>
    </location>
</feature>
<dbReference type="GO" id="GO:0005829">
    <property type="term" value="C:cytosol"/>
    <property type="evidence" value="ECO:0007669"/>
    <property type="project" value="TreeGrafter"/>
</dbReference>
<dbReference type="SUPFAM" id="SSF57716">
    <property type="entry name" value="Glucocorticoid receptor-like (DNA-binding domain)"/>
    <property type="match status" value="1"/>
</dbReference>
<evidence type="ECO:0000256" key="3">
    <source>
        <dbReference type="ARBA" id="ARBA00012718"/>
    </source>
</evidence>
<evidence type="ECO:0000256" key="5">
    <source>
        <dbReference type="ARBA" id="ARBA00022801"/>
    </source>
</evidence>
<evidence type="ECO:0000313" key="12">
    <source>
        <dbReference type="EMBL" id="PSC67834.1"/>
    </source>
</evidence>
<dbReference type="PANTHER" id="PTHR13035">
    <property type="entry name" value="PROTEIN N-TERMINAL GLUTAMINE AMIDOHYDROLASE"/>
    <property type="match status" value="1"/>
</dbReference>
<dbReference type="InterPro" id="IPR039733">
    <property type="entry name" value="NTAQ1"/>
</dbReference>
<dbReference type="STRING" id="554055.A0A2P6V1B5"/>
<dbReference type="PANTHER" id="PTHR13035:SF0">
    <property type="entry name" value="PROTEIN N-TERMINAL GLUTAMINE AMIDOHYDROLASE"/>
    <property type="match status" value="1"/>
</dbReference>
<dbReference type="Pfam" id="PF09764">
    <property type="entry name" value="Nt_Gln_amidase"/>
    <property type="match status" value="1"/>
</dbReference>
<dbReference type="GO" id="GO:0043565">
    <property type="term" value="F:sequence-specific DNA binding"/>
    <property type="evidence" value="ECO:0007669"/>
    <property type="project" value="InterPro"/>
</dbReference>
<feature type="coiled-coil region" evidence="9">
    <location>
        <begin position="289"/>
        <end position="319"/>
    </location>
</feature>
<comment type="caution">
    <text evidence="12">The sequence shown here is derived from an EMBL/GenBank/DDBJ whole genome shotgun (WGS) entry which is preliminary data.</text>
</comment>
<dbReference type="InterPro" id="IPR013088">
    <property type="entry name" value="Znf_NHR/GATA"/>
</dbReference>
<feature type="region of interest" description="Disordered" evidence="10">
    <location>
        <begin position="1"/>
        <end position="21"/>
    </location>
</feature>
<dbReference type="InterPro" id="IPR037132">
    <property type="entry name" value="N_Gln_amidohydro_ab_roll_sf"/>
</dbReference>
<dbReference type="PROSITE" id="PS50114">
    <property type="entry name" value="GATA_ZN_FINGER_2"/>
    <property type="match status" value="1"/>
</dbReference>
<evidence type="ECO:0000256" key="10">
    <source>
        <dbReference type="SAM" id="MobiDB-lite"/>
    </source>
</evidence>
<protein>
    <recommendedName>
        <fullName evidence="4">Protein N-terminal glutamine amidohydrolase</fullName>
        <ecNumber evidence="3">3.5.1.122</ecNumber>
    </recommendedName>
    <alternativeName>
        <fullName evidence="6">Protein NH2-terminal glutamine deamidase</fullName>
    </alternativeName>
</protein>
<dbReference type="EMBL" id="LHPF02000046">
    <property type="protein sequence ID" value="PSC67834.1"/>
    <property type="molecule type" value="Genomic_DNA"/>
</dbReference>
<reference evidence="12 13" key="1">
    <citation type="journal article" date="2018" name="Plant J.">
        <title>Genome sequences of Chlorella sorokiniana UTEX 1602 and Micractinium conductrix SAG 241.80: implications to maltose excretion by a green alga.</title>
        <authorList>
            <person name="Arriola M.B."/>
            <person name="Velmurugan N."/>
            <person name="Zhang Y."/>
            <person name="Plunkett M.H."/>
            <person name="Hondzo H."/>
            <person name="Barney B.M."/>
        </authorList>
    </citation>
    <scope>NUCLEOTIDE SEQUENCE [LARGE SCALE GENOMIC DNA]</scope>
    <source>
        <strain evidence="12 13">SAG 241.80</strain>
    </source>
</reference>
<organism evidence="12 13">
    <name type="scientific">Micractinium conductrix</name>
    <dbReference type="NCBI Taxonomy" id="554055"/>
    <lineage>
        <taxon>Eukaryota</taxon>
        <taxon>Viridiplantae</taxon>
        <taxon>Chlorophyta</taxon>
        <taxon>core chlorophytes</taxon>
        <taxon>Trebouxiophyceae</taxon>
        <taxon>Chlorellales</taxon>
        <taxon>Chlorellaceae</taxon>
        <taxon>Chlorella clade</taxon>
        <taxon>Micractinium</taxon>
    </lineage>
</organism>
<dbReference type="GO" id="GO:0005634">
    <property type="term" value="C:nucleus"/>
    <property type="evidence" value="ECO:0007669"/>
    <property type="project" value="TreeGrafter"/>
</dbReference>
<evidence type="ECO:0000259" key="11">
    <source>
        <dbReference type="PROSITE" id="PS50114"/>
    </source>
</evidence>
<dbReference type="AlphaFoldDB" id="A0A2P6V1B5"/>
<dbReference type="Gene3D" id="3.30.50.10">
    <property type="entry name" value="Erythroid Transcription Factor GATA-1, subunit A"/>
    <property type="match status" value="1"/>
</dbReference>
<dbReference type="CDD" id="cd00202">
    <property type="entry name" value="ZnF_GATA"/>
    <property type="match status" value="1"/>
</dbReference>
<keyword evidence="8" id="KW-0862">Zinc</keyword>
<dbReference type="PROSITE" id="PS00344">
    <property type="entry name" value="GATA_ZN_FINGER_1"/>
    <property type="match status" value="1"/>
</dbReference>
<evidence type="ECO:0000256" key="1">
    <source>
        <dbReference type="ARBA" id="ARBA00008985"/>
    </source>
</evidence>
<feature type="compositionally biased region" description="Low complexity" evidence="10">
    <location>
        <begin position="605"/>
        <end position="620"/>
    </location>
</feature>
<dbReference type="GO" id="GO:0008418">
    <property type="term" value="F:protein-N-terminal asparagine amidohydrolase activity"/>
    <property type="evidence" value="ECO:0007669"/>
    <property type="project" value="InterPro"/>
</dbReference>
<keyword evidence="5" id="KW-0378">Hydrolase</keyword>
<comment type="catalytic activity">
    <reaction evidence="7">
        <text>N-terminal L-glutaminyl-[protein] + H2O = N-terminal L-glutamyl-[protein] + NH4(+)</text>
        <dbReference type="Rhea" id="RHEA:50680"/>
        <dbReference type="Rhea" id="RHEA-COMP:12668"/>
        <dbReference type="Rhea" id="RHEA-COMP:12777"/>
        <dbReference type="ChEBI" id="CHEBI:15377"/>
        <dbReference type="ChEBI" id="CHEBI:28938"/>
        <dbReference type="ChEBI" id="CHEBI:64721"/>
        <dbReference type="ChEBI" id="CHEBI:64722"/>
        <dbReference type="EC" id="3.5.1.122"/>
    </reaction>
</comment>
<keyword evidence="8" id="KW-0863">Zinc-finger</keyword>
<sequence length="718" mass="74224">MTTSAAQPEQQQPTASATAAAVPLPPPRHAYDYQACFCEENAYQLAKELLAAGLNADAQLFAVFLSNPTRAVPLWRQRAAESDDAAVVWDYHVFLVLRQGGTLPALVFDLDCTLPFPCTLAEYRRYALLGSSGSLPPHYSRCYRVVPAQLFLTHFASDRSHMRDAEGGWLQPPPSWPPIAGAAAAAAAAAGATGGGTAVNTLPAFLAFPPLAELAPGAAPPPSSQSASTPGCSLEALLFWHELYNVARGGLQKAMEAVQGVYPQLAPLLVAPPPSAGLAGAAVQLLQALQAQQHQQHQNQKQHQQLRQQQLQQQQQQQQRSFAAMQAIAALAQQQQQQQAAASDLSAATAHALSAAAAATGLSSAPPMLSAANLPSMGGFGAAGAQHSAPAALAATQHRALAPHPGGGTVAVTMAQAPPLLTAVGVYSGGGETTIDVATTSGRDWAVEAGTGSDGSQEGACKRARRGNGPVPITGTFTGKVCSNCHTNSTPFWRKDRTSGLPLCNACGLYAAKNDHPRPVKLWREGQVSGVQPSLQLQQAQQPRHCSPAGAAAAAAGAMQQAAAQLQLLQRGSASPQALPQQRQQAAWPPIGGAGPQAGDKREPLQGPQQAMQPAAAAKEASLEPQPTLTPPAEQHPRSSPAQQQEREPSTTSGDVSPVWQAAQPPTAAVAVSPPLAQQQQEPPRQQQQEGGGDASTRAAAELVAALVGVASRGAGGP</sequence>
<dbReference type="GO" id="GO:0008270">
    <property type="term" value="F:zinc ion binding"/>
    <property type="evidence" value="ECO:0007669"/>
    <property type="project" value="UniProtKB-KW"/>
</dbReference>
<dbReference type="EC" id="3.5.1.122" evidence="3"/>
<dbReference type="InterPro" id="IPR023128">
    <property type="entry name" value="Prot_N_Gln_amidohydro_ab_roll"/>
</dbReference>
<feature type="compositionally biased region" description="Low complexity" evidence="10">
    <location>
        <begin position="573"/>
        <end position="590"/>
    </location>
</feature>
<keyword evidence="8" id="KW-0479">Metal-binding</keyword>
<dbReference type="Gene3D" id="3.10.620.10">
    <property type="entry name" value="Protein N-terminal glutamine amidohydrolase, alpha beta roll"/>
    <property type="match status" value="1"/>
</dbReference>
<feature type="compositionally biased region" description="Polar residues" evidence="10">
    <location>
        <begin position="638"/>
        <end position="655"/>
    </location>
</feature>
<dbReference type="GO" id="GO:0006355">
    <property type="term" value="P:regulation of DNA-templated transcription"/>
    <property type="evidence" value="ECO:0007669"/>
    <property type="project" value="InterPro"/>
</dbReference>
<evidence type="ECO:0000256" key="9">
    <source>
        <dbReference type="SAM" id="Coils"/>
    </source>
</evidence>
<evidence type="ECO:0000256" key="4">
    <source>
        <dbReference type="ARBA" id="ARBA00021247"/>
    </source>
</evidence>
<dbReference type="OrthoDB" id="513643at2759"/>
<gene>
    <name evidence="12" type="ORF">C2E20_8516</name>
</gene>
<dbReference type="SMART" id="SM00401">
    <property type="entry name" value="ZnF_GATA"/>
    <property type="match status" value="1"/>
</dbReference>
<keyword evidence="13" id="KW-1185">Reference proteome</keyword>
<evidence type="ECO:0000256" key="6">
    <source>
        <dbReference type="ARBA" id="ARBA00029677"/>
    </source>
</evidence>
<evidence type="ECO:0000256" key="2">
    <source>
        <dbReference type="ARBA" id="ARBA00011245"/>
    </source>
</evidence>
<feature type="domain" description="GATA-type" evidence="11">
    <location>
        <begin position="476"/>
        <end position="532"/>
    </location>
</feature>
<comment type="similarity">
    <text evidence="1">Belongs to the NTAQ1 family.</text>
</comment>
<dbReference type="Pfam" id="PF00320">
    <property type="entry name" value="GATA"/>
    <property type="match status" value="1"/>
</dbReference>
<feature type="compositionally biased region" description="Low complexity" evidence="10">
    <location>
        <begin position="658"/>
        <end position="689"/>
    </location>
</feature>
<evidence type="ECO:0000313" key="13">
    <source>
        <dbReference type="Proteomes" id="UP000239649"/>
    </source>
</evidence>
<keyword evidence="9" id="KW-0175">Coiled coil</keyword>
<dbReference type="InterPro" id="IPR000679">
    <property type="entry name" value="Znf_GATA"/>
</dbReference>
<dbReference type="GO" id="GO:0070773">
    <property type="term" value="F:protein-N-terminal glutamine amidohydrolase activity"/>
    <property type="evidence" value="ECO:0007669"/>
    <property type="project" value="UniProtKB-EC"/>
</dbReference>
<evidence type="ECO:0000256" key="8">
    <source>
        <dbReference type="PROSITE-ProRule" id="PRU00094"/>
    </source>
</evidence>
<evidence type="ECO:0000256" key="7">
    <source>
        <dbReference type="ARBA" id="ARBA00048768"/>
    </source>
</evidence>
<comment type="subunit">
    <text evidence="2">Monomer.</text>
</comment>